<dbReference type="AlphaFoldDB" id="A0A4S8JBS7"/>
<reference evidence="2 3" key="1">
    <citation type="journal article" date="2019" name="Nat. Plants">
        <title>Genome sequencing of Musa balbisiana reveals subgenome evolution and function divergence in polyploid bananas.</title>
        <authorList>
            <person name="Yao X."/>
        </authorList>
    </citation>
    <scope>NUCLEOTIDE SEQUENCE [LARGE SCALE GENOMIC DNA]</scope>
    <source>
        <strain evidence="3">cv. DH-PKW</strain>
        <tissue evidence="2">Leaves</tissue>
    </source>
</reference>
<protein>
    <submittedName>
        <fullName evidence="2">Uncharacterized protein</fullName>
    </submittedName>
</protein>
<evidence type="ECO:0000313" key="2">
    <source>
        <dbReference type="EMBL" id="THU59065.1"/>
    </source>
</evidence>
<feature type="compositionally biased region" description="Basic and acidic residues" evidence="1">
    <location>
        <begin position="136"/>
        <end position="147"/>
    </location>
</feature>
<gene>
    <name evidence="2" type="ORF">C4D60_Mb03t21060</name>
</gene>
<feature type="region of interest" description="Disordered" evidence="1">
    <location>
        <begin position="119"/>
        <end position="147"/>
    </location>
</feature>
<name>A0A4S8JBS7_MUSBA</name>
<sequence>MMLMNMRKQKLRAHLEKTRPQSQEWPRVPQALEHLAHTHCRWLLCLRRKCFLIPTRSPRAWHGSWCRHVGSGHTNTRFRTSAASRRSSFHGTLCRRRCICRFWSLWNPWLQISHTYRSDSSSVLGDSDTTSASGSSDHHRNQRHNREDMASNRVSWVSYCEGGVPVIGVGIVL</sequence>
<proteinExistence type="predicted"/>
<keyword evidence="3" id="KW-1185">Reference proteome</keyword>
<dbReference type="Proteomes" id="UP000317650">
    <property type="component" value="Chromosome 3"/>
</dbReference>
<accession>A0A4S8JBS7</accession>
<evidence type="ECO:0000313" key="3">
    <source>
        <dbReference type="Proteomes" id="UP000317650"/>
    </source>
</evidence>
<dbReference type="EMBL" id="PYDT01000006">
    <property type="protein sequence ID" value="THU59065.1"/>
    <property type="molecule type" value="Genomic_DNA"/>
</dbReference>
<organism evidence="2 3">
    <name type="scientific">Musa balbisiana</name>
    <name type="common">Banana</name>
    <dbReference type="NCBI Taxonomy" id="52838"/>
    <lineage>
        <taxon>Eukaryota</taxon>
        <taxon>Viridiplantae</taxon>
        <taxon>Streptophyta</taxon>
        <taxon>Embryophyta</taxon>
        <taxon>Tracheophyta</taxon>
        <taxon>Spermatophyta</taxon>
        <taxon>Magnoliopsida</taxon>
        <taxon>Liliopsida</taxon>
        <taxon>Zingiberales</taxon>
        <taxon>Musaceae</taxon>
        <taxon>Musa</taxon>
    </lineage>
</organism>
<comment type="caution">
    <text evidence="2">The sequence shown here is derived from an EMBL/GenBank/DDBJ whole genome shotgun (WGS) entry which is preliminary data.</text>
</comment>
<evidence type="ECO:0000256" key="1">
    <source>
        <dbReference type="SAM" id="MobiDB-lite"/>
    </source>
</evidence>
<feature type="compositionally biased region" description="Low complexity" evidence="1">
    <location>
        <begin position="125"/>
        <end position="135"/>
    </location>
</feature>